<dbReference type="Pfam" id="PF00667">
    <property type="entry name" value="FAD_binding_1"/>
    <property type="match status" value="1"/>
</dbReference>
<evidence type="ECO:0000256" key="13">
    <source>
        <dbReference type="ARBA" id="ARBA00023002"/>
    </source>
</evidence>
<dbReference type="AlphaFoldDB" id="A0A0F9XLA0"/>
<dbReference type="SUPFAM" id="SSF52343">
    <property type="entry name" value="Ferredoxin reductase-like, C-terminal NADP-linked domain"/>
    <property type="match status" value="1"/>
</dbReference>
<evidence type="ECO:0000256" key="14">
    <source>
        <dbReference type="ARBA" id="ARBA00023004"/>
    </source>
</evidence>
<evidence type="ECO:0000313" key="20">
    <source>
        <dbReference type="Proteomes" id="UP000034112"/>
    </source>
</evidence>
<evidence type="ECO:0000256" key="2">
    <source>
        <dbReference type="ARBA" id="ARBA00001974"/>
    </source>
</evidence>
<dbReference type="Gene3D" id="1.20.990.10">
    <property type="entry name" value="NADPH-cytochrome p450 Reductase, Chain A, domain 3"/>
    <property type="match status" value="1"/>
</dbReference>
<keyword evidence="8" id="KW-0288">FMN</keyword>
<dbReference type="EC" id="1.8.1.2" evidence="4"/>
<gene>
    <name evidence="19" type="ORF">THAR02_06746</name>
</gene>
<keyword evidence="9" id="KW-0479">Metal-binding</keyword>
<dbReference type="FunFam" id="1.20.990.10:FF:000010">
    <property type="entry name" value="Sulfite reductase [NADPH] flavoprotein component"/>
    <property type="match status" value="1"/>
</dbReference>
<dbReference type="InterPro" id="IPR001709">
    <property type="entry name" value="Flavoprot_Pyr_Nucl_cyt_Rdtase"/>
</dbReference>
<dbReference type="PROSITE" id="PS51384">
    <property type="entry name" value="FAD_FR"/>
    <property type="match status" value="1"/>
</dbReference>
<evidence type="ECO:0000256" key="1">
    <source>
        <dbReference type="ARBA" id="ARBA00001917"/>
    </source>
</evidence>
<reference evidence="20" key="1">
    <citation type="journal article" date="2015" name="Genome Announc.">
        <title>Draft whole-genome sequence of the biocontrol agent Trichoderma harzianum T6776.</title>
        <authorList>
            <person name="Baroncelli R."/>
            <person name="Piaggeschi G."/>
            <person name="Fiorini L."/>
            <person name="Bertolini E."/>
            <person name="Zapparata A."/>
            <person name="Pe M.E."/>
            <person name="Sarrocco S."/>
            <person name="Vannacci G."/>
        </authorList>
    </citation>
    <scope>NUCLEOTIDE SEQUENCE [LARGE SCALE GENOMIC DNA]</scope>
    <source>
        <strain evidence="20">T6776</strain>
    </source>
</reference>
<comment type="caution">
    <text evidence="19">The sequence shown here is derived from an EMBL/GenBank/DDBJ whole genome shotgun (WGS) entry which is preliminary data.</text>
</comment>
<dbReference type="GO" id="GO:0050660">
    <property type="term" value="F:flavin adenine dinucleotide binding"/>
    <property type="evidence" value="ECO:0007669"/>
    <property type="project" value="TreeGrafter"/>
</dbReference>
<evidence type="ECO:0000313" key="19">
    <source>
        <dbReference type="EMBL" id="KKP01148.1"/>
    </source>
</evidence>
<dbReference type="GO" id="GO:0004783">
    <property type="term" value="F:sulfite reductase (NADPH) activity"/>
    <property type="evidence" value="ECO:0007669"/>
    <property type="project" value="UniProtKB-EC"/>
</dbReference>
<dbReference type="Gene3D" id="2.40.30.10">
    <property type="entry name" value="Translation factors"/>
    <property type="match status" value="1"/>
</dbReference>
<dbReference type="GO" id="GO:0046872">
    <property type="term" value="F:metal ion binding"/>
    <property type="evidence" value="ECO:0007669"/>
    <property type="project" value="UniProtKB-KW"/>
</dbReference>
<dbReference type="InterPro" id="IPR017938">
    <property type="entry name" value="Riboflavin_synthase-like_b-brl"/>
</dbReference>
<keyword evidence="12" id="KW-0249">Electron transport</keyword>
<dbReference type="SUPFAM" id="SSF52922">
    <property type="entry name" value="TK C-terminal domain-like"/>
    <property type="match status" value="1"/>
</dbReference>
<dbReference type="PRINTS" id="PR00371">
    <property type="entry name" value="FPNCR"/>
</dbReference>
<evidence type="ECO:0000256" key="10">
    <source>
        <dbReference type="ARBA" id="ARBA00022827"/>
    </source>
</evidence>
<evidence type="ECO:0000256" key="11">
    <source>
        <dbReference type="ARBA" id="ARBA00022857"/>
    </source>
</evidence>
<dbReference type="GO" id="GO:0005829">
    <property type="term" value="C:cytosol"/>
    <property type="evidence" value="ECO:0007669"/>
    <property type="project" value="TreeGrafter"/>
</dbReference>
<dbReference type="Pfam" id="PF01558">
    <property type="entry name" value="POR"/>
    <property type="match status" value="1"/>
</dbReference>
<evidence type="ECO:0000256" key="7">
    <source>
        <dbReference type="ARBA" id="ARBA00022630"/>
    </source>
</evidence>
<dbReference type="Pfam" id="PF00175">
    <property type="entry name" value="NAD_binding_1"/>
    <property type="match status" value="1"/>
</dbReference>
<dbReference type="InterPro" id="IPR017927">
    <property type="entry name" value="FAD-bd_FR_type"/>
</dbReference>
<evidence type="ECO:0000256" key="12">
    <source>
        <dbReference type="ARBA" id="ARBA00022982"/>
    </source>
</evidence>
<evidence type="ECO:0000256" key="3">
    <source>
        <dbReference type="ARBA" id="ARBA00004774"/>
    </source>
</evidence>
<comment type="cofactor">
    <cofactor evidence="2">
        <name>FAD</name>
        <dbReference type="ChEBI" id="CHEBI:57692"/>
    </cofactor>
</comment>
<comment type="catalytic activity">
    <reaction evidence="16">
        <text>hydrogen sulfide + 3 NADP(+) + 3 H2O = sulfite + 3 NADPH + 4 H(+)</text>
        <dbReference type="Rhea" id="RHEA:13801"/>
        <dbReference type="ChEBI" id="CHEBI:15377"/>
        <dbReference type="ChEBI" id="CHEBI:15378"/>
        <dbReference type="ChEBI" id="CHEBI:17359"/>
        <dbReference type="ChEBI" id="CHEBI:29919"/>
        <dbReference type="ChEBI" id="CHEBI:57783"/>
        <dbReference type="ChEBI" id="CHEBI:58349"/>
        <dbReference type="EC" id="1.8.1.2"/>
    </reaction>
</comment>
<evidence type="ECO:0000256" key="9">
    <source>
        <dbReference type="ARBA" id="ARBA00022723"/>
    </source>
</evidence>
<protein>
    <recommendedName>
        <fullName evidence="4">assimilatory sulfite reductase (NADPH)</fullName>
        <ecNumber evidence="4">1.8.1.2</ecNumber>
    </recommendedName>
</protein>
<dbReference type="FunFam" id="3.40.50.970:FF:000052">
    <property type="entry name" value="Sulfite reductase [NADPH] flavoprotein component"/>
    <property type="match status" value="1"/>
</dbReference>
<dbReference type="OrthoDB" id="1856718at2759"/>
<dbReference type="Gene3D" id="3.40.50.920">
    <property type="match status" value="1"/>
</dbReference>
<dbReference type="FunFam" id="3.40.50.920:FF:000007">
    <property type="entry name" value="Pyruvate:ferredoxin (Flavodoxin) oxidoreductase"/>
    <property type="match status" value="1"/>
</dbReference>
<comment type="function">
    <text evidence="17">This enzyme catalyzes the 6-electron reduction of sulfite to sulfide. This is one of several activities required for the biosynthesis of L-cysteine from sulfate.</text>
</comment>
<keyword evidence="14" id="KW-0408">Iron</keyword>
<dbReference type="Gene3D" id="3.40.50.80">
    <property type="entry name" value="Nucleotide-binding domain of ferredoxin-NADP reductase (FNR) module"/>
    <property type="match status" value="1"/>
</dbReference>
<evidence type="ECO:0000256" key="8">
    <source>
        <dbReference type="ARBA" id="ARBA00022643"/>
    </source>
</evidence>
<keyword evidence="6" id="KW-0004">4Fe-4S</keyword>
<dbReference type="FunFam" id="3.40.50.80:FF:000011">
    <property type="entry name" value="Sulfite reductase flavoprotein component"/>
    <property type="match status" value="1"/>
</dbReference>
<dbReference type="GO" id="GO:0051539">
    <property type="term" value="F:4 iron, 4 sulfur cluster binding"/>
    <property type="evidence" value="ECO:0007669"/>
    <property type="project" value="UniProtKB-KW"/>
</dbReference>
<proteinExistence type="predicted"/>
<dbReference type="InterPro" id="IPR023173">
    <property type="entry name" value="NADPH_Cyt_P450_Rdtase_alpha"/>
</dbReference>
<dbReference type="EMBL" id="JOKZ01000210">
    <property type="protein sequence ID" value="KKP01148.1"/>
    <property type="molecule type" value="Genomic_DNA"/>
</dbReference>
<keyword evidence="5" id="KW-0813">Transport</keyword>
<dbReference type="InterPro" id="IPR001433">
    <property type="entry name" value="OxRdtase_FAD/NAD-bd"/>
</dbReference>
<keyword evidence="7" id="KW-0285">Flavoprotein</keyword>
<dbReference type="GO" id="GO:0010181">
    <property type="term" value="F:FMN binding"/>
    <property type="evidence" value="ECO:0007669"/>
    <property type="project" value="TreeGrafter"/>
</dbReference>
<sequence>MASKVEESSTLPFGKQVPLSAISGPTYVTAQLLVQQIAYKLSDKIFSYSPPTFDLDVAAKQWAVEESKNIHGYAPDVLPLQTRTGAGALALGYIFSPDFDVSKRHIPQTLLAPSGSLQNLRGALDQLSLLYNLSSPFVAHVAAADYSDANGLVSDYDVALRLAEDLGLGLVASSSAYESQHMSLFSTLLATVVPTLHIYDGIRLPRETLRIVDALSEAGVADLYNKLVEEAGKLNQHLDTAGKVLELLRLFNDELGTVYQPFEYSGHETPDVVLVALGSVEAQVAKETLNKIAADGARVGVINVRVYRPFIEEAFLKAIPASARTIAVLGQVNNEIAVADEATQSALYGDVLTAVTFAGKFDQQPEVLDIKYTPAHFLTPQGLVGTLHKIFGNDGEVKPVPSLFVKSQQFTFWDVDNSVSVKSPAAIGTLLAQESTTNVHLFETYDNFTQGGIVRTDLRASKSALEAPYPVTEADVVVVGDEKVLKNVDVLANIIRGGKLLIKLPNFNSADVEKRLSASLRKGIQEKEVGVIVLDPAVSPAFEKDASIAKLLLELSFLQTALPGISSEGLAEVVGAQAILQETSNALVQVLSELEVPATWSEVEPDFVHPVLPTGLQPTGFVPFQKEEAEEALQLHDWQIAAKGIVFKEAYGTQTTLRPDLSVKTSTVRVKENRRLTPSDYDRNIFHIEFDLGDSGLTYKIGEALGIHAENDEAQVNAFIEFYGLNPAELVQVPSREDATALEVRTVFQALTQNVDILGKPPKRFYEALSEFATDDLQKKKLAALGGNDGAAEFKRRSEVDTVTYVDILEEFSSARPSFHDLVKIVSPLKRREYSIASAQAVTPTSVALMIVVVDWVDTKGRTRTGQATQYLSRLQPGATVTVSVKPSVMKLPTKDTAPLIMAGLGTGLAPFRAFVQYRAMQKAQGKEIGSILLYLGSRHQREEYLYGEEWEAYLAAGVVTLVGSAFSRDQPKKIYIQDRMRETLDSIVQAYIKEGGSFYLCGPTWPVPDVTAVLKEAIAAEAKASGKKVDPSKEIERLKEDGRYVLEVY</sequence>
<evidence type="ECO:0000256" key="5">
    <source>
        <dbReference type="ARBA" id="ARBA00022448"/>
    </source>
</evidence>
<dbReference type="PANTHER" id="PTHR19384">
    <property type="entry name" value="NITRIC OXIDE SYNTHASE-RELATED"/>
    <property type="match status" value="1"/>
</dbReference>
<dbReference type="Gene3D" id="3.40.50.970">
    <property type="match status" value="1"/>
</dbReference>
<keyword evidence="15" id="KW-0411">Iron-sulfur</keyword>
<dbReference type="InterPro" id="IPR009014">
    <property type="entry name" value="Transketo_C/PFOR_II"/>
</dbReference>
<dbReference type="SUPFAM" id="SSF63380">
    <property type="entry name" value="Riboflavin synthase domain-like"/>
    <property type="match status" value="1"/>
</dbReference>
<dbReference type="PANTHER" id="PTHR19384:SF109">
    <property type="entry name" value="SULFITE REDUCTASE [NADPH] FLAVOPROTEIN COMPONENT"/>
    <property type="match status" value="1"/>
</dbReference>
<dbReference type="InterPro" id="IPR002869">
    <property type="entry name" value="Pyrv_flavodox_OxRed_cen"/>
</dbReference>
<dbReference type="GO" id="GO:0016903">
    <property type="term" value="F:oxidoreductase activity, acting on the aldehyde or oxo group of donors"/>
    <property type="evidence" value="ECO:0007669"/>
    <property type="project" value="InterPro"/>
</dbReference>
<dbReference type="Proteomes" id="UP000034112">
    <property type="component" value="Unassembled WGS sequence"/>
</dbReference>
<keyword evidence="13" id="KW-0560">Oxidoreductase</keyword>
<evidence type="ECO:0000256" key="4">
    <source>
        <dbReference type="ARBA" id="ARBA00012604"/>
    </source>
</evidence>
<dbReference type="InterPro" id="IPR039261">
    <property type="entry name" value="FNR_nucleotide-bd"/>
</dbReference>
<accession>A0A0F9XLA0</accession>
<dbReference type="InterPro" id="IPR003097">
    <property type="entry name" value="CysJ-like_FAD-binding"/>
</dbReference>
<dbReference type="InterPro" id="IPR019752">
    <property type="entry name" value="Pyrv/ketoisovalerate_OxRed_cat"/>
</dbReference>
<organism evidence="19 20">
    <name type="scientific">Trichoderma harzianum</name>
    <name type="common">Hypocrea lixii</name>
    <dbReference type="NCBI Taxonomy" id="5544"/>
    <lineage>
        <taxon>Eukaryota</taxon>
        <taxon>Fungi</taxon>
        <taxon>Dikarya</taxon>
        <taxon>Ascomycota</taxon>
        <taxon>Pezizomycotina</taxon>
        <taxon>Sordariomycetes</taxon>
        <taxon>Hypocreomycetidae</taxon>
        <taxon>Hypocreales</taxon>
        <taxon>Hypocreaceae</taxon>
        <taxon>Trichoderma</taxon>
    </lineage>
</organism>
<dbReference type="Gene3D" id="3.40.920.10">
    <property type="entry name" value="Pyruvate-ferredoxin oxidoreductase, PFOR, domain III"/>
    <property type="match status" value="1"/>
</dbReference>
<comment type="pathway">
    <text evidence="3">Sulfur metabolism; hydrogen sulfide biosynthesis; hydrogen sulfide from sulfite (NADPH route): step 1/1.</text>
</comment>
<evidence type="ECO:0000256" key="6">
    <source>
        <dbReference type="ARBA" id="ARBA00022485"/>
    </source>
</evidence>
<dbReference type="CDD" id="cd06207">
    <property type="entry name" value="CyPoR_like"/>
    <property type="match status" value="1"/>
</dbReference>
<evidence type="ECO:0000256" key="15">
    <source>
        <dbReference type="ARBA" id="ARBA00023014"/>
    </source>
</evidence>
<name>A0A0F9XLA0_TRIHA</name>
<keyword evidence="10" id="KW-0274">FAD</keyword>
<comment type="cofactor">
    <cofactor evidence="1">
        <name>FMN</name>
        <dbReference type="ChEBI" id="CHEBI:58210"/>
    </cofactor>
</comment>
<dbReference type="OMA" id="MIVAVNW"/>
<dbReference type="SUPFAM" id="SSF53323">
    <property type="entry name" value="Pyruvate-ferredoxin oxidoreductase, PFOR, domain III"/>
    <property type="match status" value="1"/>
</dbReference>
<evidence type="ECO:0000259" key="18">
    <source>
        <dbReference type="PROSITE" id="PS51384"/>
    </source>
</evidence>
<evidence type="ECO:0000256" key="17">
    <source>
        <dbReference type="ARBA" id="ARBA00059320"/>
    </source>
</evidence>
<keyword evidence="11" id="KW-0521">NADP</keyword>
<feature type="domain" description="FAD-binding FR-type" evidence="18">
    <location>
        <begin position="663"/>
        <end position="894"/>
    </location>
</feature>
<evidence type="ECO:0000256" key="16">
    <source>
        <dbReference type="ARBA" id="ARBA00052219"/>
    </source>
</evidence>